<feature type="transmembrane region" description="Helical" evidence="1">
    <location>
        <begin position="6"/>
        <end position="28"/>
    </location>
</feature>
<feature type="transmembrane region" description="Helical" evidence="1">
    <location>
        <begin position="279"/>
        <end position="301"/>
    </location>
</feature>
<dbReference type="AlphaFoldDB" id="A0A2G5TE02"/>
<dbReference type="Proteomes" id="UP000230233">
    <property type="component" value="Chromosome V"/>
</dbReference>
<keyword evidence="1" id="KW-0812">Transmembrane</keyword>
<dbReference type="Pfam" id="PF10326">
    <property type="entry name" value="7TM_GPCR_Str"/>
    <property type="match status" value="1"/>
</dbReference>
<evidence type="ECO:0000313" key="3">
    <source>
        <dbReference type="Proteomes" id="UP000230233"/>
    </source>
</evidence>
<comment type="caution">
    <text evidence="2">The sequence shown here is derived from an EMBL/GenBank/DDBJ whole genome shotgun (WGS) entry which is preliminary data.</text>
</comment>
<evidence type="ECO:0000256" key="1">
    <source>
        <dbReference type="SAM" id="Phobius"/>
    </source>
</evidence>
<feature type="transmembrane region" description="Helical" evidence="1">
    <location>
        <begin position="197"/>
        <end position="222"/>
    </location>
</feature>
<dbReference type="SUPFAM" id="SSF81321">
    <property type="entry name" value="Family A G protein-coupled receptor-like"/>
    <property type="match status" value="1"/>
</dbReference>
<feature type="transmembrane region" description="Helical" evidence="1">
    <location>
        <begin position="92"/>
        <end position="112"/>
    </location>
</feature>
<organism evidence="2 3">
    <name type="scientific">Caenorhabditis nigoni</name>
    <dbReference type="NCBI Taxonomy" id="1611254"/>
    <lineage>
        <taxon>Eukaryota</taxon>
        <taxon>Metazoa</taxon>
        <taxon>Ecdysozoa</taxon>
        <taxon>Nematoda</taxon>
        <taxon>Chromadorea</taxon>
        <taxon>Rhabditida</taxon>
        <taxon>Rhabditina</taxon>
        <taxon>Rhabditomorpha</taxon>
        <taxon>Rhabditoidea</taxon>
        <taxon>Rhabditidae</taxon>
        <taxon>Peloderinae</taxon>
        <taxon>Caenorhabditis</taxon>
    </lineage>
</organism>
<dbReference type="PANTHER" id="PTHR46000">
    <property type="entry name" value="SEVEN TM RECEPTOR-RELATED"/>
    <property type="match status" value="1"/>
</dbReference>
<accession>A0A2G5TE02</accession>
<dbReference type="PANTHER" id="PTHR46000:SF6">
    <property type="entry name" value="SEVEN TM RECEPTOR"/>
    <property type="match status" value="1"/>
</dbReference>
<gene>
    <name evidence="2" type="primary">Cnig_chr_V.g18358</name>
    <name evidence="2" type="ORF">B9Z55_018358</name>
</gene>
<feature type="transmembrane region" description="Helical" evidence="1">
    <location>
        <begin position="243"/>
        <end position="267"/>
    </location>
</feature>
<keyword evidence="1" id="KW-1133">Transmembrane helix</keyword>
<evidence type="ECO:0008006" key="4">
    <source>
        <dbReference type="Google" id="ProtNLM"/>
    </source>
</evidence>
<proteinExistence type="predicted"/>
<evidence type="ECO:0000313" key="2">
    <source>
        <dbReference type="EMBL" id="PIC25413.1"/>
    </source>
</evidence>
<dbReference type="EMBL" id="PDUG01000005">
    <property type="protein sequence ID" value="PIC25413.1"/>
    <property type="molecule type" value="Genomic_DNA"/>
</dbReference>
<keyword evidence="3" id="KW-1185">Reference proteome</keyword>
<name>A0A2G5TE02_9PELO</name>
<dbReference type="InterPro" id="IPR019428">
    <property type="entry name" value="7TM_GPCR_serpentine_rcpt_Str"/>
</dbReference>
<sequence>MSNIFVYFSFLTKIGCCLTLLTNSFLIYLTVVHIKMIVGVYKYMIIIFSLLGITFSIIEQFARPYIHNYNKGIIFFSFGWDGVPEDVMQTGLVVYALFYVLIVAFVAVQFVYRYVTLISPELCTKFEGFGVMVWGSYPLIVGTLNGLSIFIMAYPDKFGDEYMRGAILDVYDLSISKVSRLLIIPYDEEDHIRWLNLVYLFSGSFCLLSQYSIIVFCGLRMQSQMQKELQKFSVPNRKLQKQFFKALVIQIIVPTVIFVFPSTPILLVPLLNIEISVQSGAICSLLSLYPPIDSLVFMIVVSEYRKVITKRCSAKTHNTPLHYITV</sequence>
<reference evidence="3" key="1">
    <citation type="submission" date="2017-10" db="EMBL/GenBank/DDBJ databases">
        <title>Rapid genome shrinkage in a self-fertile nematode reveals novel sperm competition proteins.</title>
        <authorList>
            <person name="Yin D."/>
            <person name="Schwarz E.M."/>
            <person name="Thomas C.G."/>
            <person name="Felde R.L."/>
            <person name="Korf I.F."/>
            <person name="Cutter A.D."/>
            <person name="Schartner C.M."/>
            <person name="Ralston E.J."/>
            <person name="Meyer B.J."/>
            <person name="Haag E.S."/>
        </authorList>
    </citation>
    <scope>NUCLEOTIDE SEQUENCE [LARGE SCALE GENOMIC DNA]</scope>
    <source>
        <strain evidence="3">JU1422</strain>
    </source>
</reference>
<keyword evidence="1" id="KW-0472">Membrane</keyword>
<dbReference type="OrthoDB" id="5834042at2759"/>
<feature type="transmembrane region" description="Helical" evidence="1">
    <location>
        <begin position="40"/>
        <end position="58"/>
    </location>
</feature>
<feature type="transmembrane region" description="Helical" evidence="1">
    <location>
        <begin position="133"/>
        <end position="154"/>
    </location>
</feature>
<protein>
    <recommendedName>
        <fullName evidence="4">Seven TM Receptor</fullName>
    </recommendedName>
</protein>